<gene>
    <name evidence="1" type="ORF">RPERSI_LOCUS31327</name>
</gene>
<comment type="caution">
    <text evidence="1">The sequence shown here is derived from an EMBL/GenBank/DDBJ whole genome shotgun (WGS) entry which is preliminary data.</text>
</comment>
<proteinExistence type="predicted"/>
<dbReference type="Proteomes" id="UP000789920">
    <property type="component" value="Unassembled WGS sequence"/>
</dbReference>
<accession>A0ACA9SHM0</accession>
<reference evidence="1" key="1">
    <citation type="submission" date="2021-06" db="EMBL/GenBank/DDBJ databases">
        <authorList>
            <person name="Kallberg Y."/>
            <person name="Tangrot J."/>
            <person name="Rosling A."/>
        </authorList>
    </citation>
    <scope>NUCLEOTIDE SEQUENCE</scope>
    <source>
        <strain evidence="1">MA461A</strain>
    </source>
</reference>
<evidence type="ECO:0000313" key="2">
    <source>
        <dbReference type="Proteomes" id="UP000789920"/>
    </source>
</evidence>
<protein>
    <submittedName>
        <fullName evidence="1">6643_t:CDS:1</fullName>
    </submittedName>
</protein>
<sequence>EIVEISFMGMKKELFIQEKMTLEKHYFHRTPVYVFSLFKDYCTNLPWFHTQSRNQARNNCEQAKLESSIHPFIYTQAHNKPHNDCDGPTQRL</sequence>
<dbReference type="EMBL" id="CAJVQC010125916">
    <property type="protein sequence ID" value="CAG8840164.1"/>
    <property type="molecule type" value="Genomic_DNA"/>
</dbReference>
<feature type="non-terminal residue" evidence="1">
    <location>
        <position position="1"/>
    </location>
</feature>
<keyword evidence="2" id="KW-1185">Reference proteome</keyword>
<name>A0ACA9SHM0_9GLOM</name>
<organism evidence="1 2">
    <name type="scientific">Racocetra persica</name>
    <dbReference type="NCBI Taxonomy" id="160502"/>
    <lineage>
        <taxon>Eukaryota</taxon>
        <taxon>Fungi</taxon>
        <taxon>Fungi incertae sedis</taxon>
        <taxon>Mucoromycota</taxon>
        <taxon>Glomeromycotina</taxon>
        <taxon>Glomeromycetes</taxon>
        <taxon>Diversisporales</taxon>
        <taxon>Gigasporaceae</taxon>
        <taxon>Racocetra</taxon>
    </lineage>
</organism>
<evidence type="ECO:0000313" key="1">
    <source>
        <dbReference type="EMBL" id="CAG8840164.1"/>
    </source>
</evidence>